<evidence type="ECO:0000256" key="4">
    <source>
        <dbReference type="ARBA" id="ARBA00022448"/>
    </source>
</evidence>
<evidence type="ECO:0000256" key="7">
    <source>
        <dbReference type="ARBA" id="ARBA00022989"/>
    </source>
</evidence>
<feature type="transmembrane region" description="Helical" evidence="10">
    <location>
        <begin position="391"/>
        <end position="410"/>
    </location>
</feature>
<protein>
    <recommendedName>
        <fullName evidence="3">Multidrug export protein MepA</fullName>
    </recommendedName>
</protein>
<accession>A0ABS4K0V9</accession>
<feature type="transmembrane region" description="Helical" evidence="10">
    <location>
        <begin position="194"/>
        <end position="215"/>
    </location>
</feature>
<proteinExistence type="inferred from homology"/>
<dbReference type="Pfam" id="PF01554">
    <property type="entry name" value="MatE"/>
    <property type="match status" value="2"/>
</dbReference>
<comment type="caution">
    <text evidence="11">The sequence shown here is derived from an EMBL/GenBank/DDBJ whole genome shotgun (WGS) entry which is preliminary data.</text>
</comment>
<evidence type="ECO:0000256" key="6">
    <source>
        <dbReference type="ARBA" id="ARBA00022692"/>
    </source>
</evidence>
<evidence type="ECO:0000313" key="12">
    <source>
        <dbReference type="Proteomes" id="UP001519308"/>
    </source>
</evidence>
<comment type="similarity">
    <text evidence="2">Belongs to the multi antimicrobial extrusion (MATE) (TC 2.A.66.1) family. MepA subfamily.</text>
</comment>
<dbReference type="PIRSF" id="PIRSF006603">
    <property type="entry name" value="DinF"/>
    <property type="match status" value="1"/>
</dbReference>
<dbReference type="Proteomes" id="UP001519308">
    <property type="component" value="Unassembled WGS sequence"/>
</dbReference>
<evidence type="ECO:0000256" key="1">
    <source>
        <dbReference type="ARBA" id="ARBA00004651"/>
    </source>
</evidence>
<dbReference type="PANTHER" id="PTHR43823">
    <property type="entry name" value="SPORULATION PROTEIN YKVU"/>
    <property type="match status" value="1"/>
</dbReference>
<feature type="transmembrane region" description="Helical" evidence="10">
    <location>
        <begin position="314"/>
        <end position="335"/>
    </location>
</feature>
<dbReference type="InterPro" id="IPR048279">
    <property type="entry name" value="MdtK-like"/>
</dbReference>
<dbReference type="RefSeq" id="WP_209649409.1">
    <property type="nucleotide sequence ID" value="NZ_JAGGLL010000007.1"/>
</dbReference>
<evidence type="ECO:0000313" key="11">
    <source>
        <dbReference type="EMBL" id="MBP2021400.1"/>
    </source>
</evidence>
<feature type="transmembrane region" description="Helical" evidence="10">
    <location>
        <begin position="62"/>
        <end position="81"/>
    </location>
</feature>
<reference evidence="11 12" key="1">
    <citation type="submission" date="2021-03" db="EMBL/GenBank/DDBJ databases">
        <title>Genomic Encyclopedia of Type Strains, Phase IV (KMG-IV): sequencing the most valuable type-strain genomes for metagenomic binning, comparative biology and taxonomic classification.</title>
        <authorList>
            <person name="Goeker M."/>
        </authorList>
    </citation>
    <scope>NUCLEOTIDE SEQUENCE [LARGE SCALE GENOMIC DNA]</scope>
    <source>
        <strain evidence="11 12">DSM 28650</strain>
    </source>
</reference>
<keyword evidence="7 10" id="KW-1133">Transmembrane helix</keyword>
<dbReference type="PANTHER" id="PTHR43823:SF4">
    <property type="entry name" value="SPORULATION PROTEIN YKVU"/>
    <property type="match status" value="1"/>
</dbReference>
<evidence type="ECO:0000256" key="8">
    <source>
        <dbReference type="ARBA" id="ARBA00023136"/>
    </source>
</evidence>
<evidence type="ECO:0000256" key="3">
    <source>
        <dbReference type="ARBA" id="ARBA00022106"/>
    </source>
</evidence>
<feature type="transmembrane region" description="Helical" evidence="10">
    <location>
        <begin position="360"/>
        <end position="379"/>
    </location>
</feature>
<keyword evidence="5" id="KW-1003">Cell membrane</keyword>
<keyword evidence="6 10" id="KW-0812">Transmembrane</keyword>
<evidence type="ECO:0000256" key="10">
    <source>
        <dbReference type="SAM" id="Phobius"/>
    </source>
</evidence>
<comment type="subcellular location">
    <subcellularLocation>
        <location evidence="1">Cell membrane</location>
        <topology evidence="1">Multi-pass membrane protein</topology>
    </subcellularLocation>
</comment>
<dbReference type="CDD" id="cd13143">
    <property type="entry name" value="MATE_MepA_like"/>
    <property type="match status" value="1"/>
</dbReference>
<feature type="transmembrane region" description="Helical" evidence="10">
    <location>
        <begin position="168"/>
        <end position="188"/>
    </location>
</feature>
<dbReference type="InterPro" id="IPR051327">
    <property type="entry name" value="MATE_MepA_subfamily"/>
</dbReference>
<keyword evidence="4" id="KW-0813">Transport</keyword>
<dbReference type="InterPro" id="IPR002528">
    <property type="entry name" value="MATE_fam"/>
</dbReference>
<gene>
    <name evidence="11" type="ORF">J2Z44_001196</name>
</gene>
<feature type="transmembrane region" description="Helical" evidence="10">
    <location>
        <begin position="20"/>
        <end position="42"/>
    </location>
</feature>
<feature type="transmembrane region" description="Helical" evidence="10">
    <location>
        <begin position="416"/>
        <end position="436"/>
    </location>
</feature>
<sequence length="443" mass="48962">MSKRLNLLEEDVRKIFFHYLLPSIGGMVGLSLYIFFDTMFVGQGVGSEGLAALSIAIPMYNVYNAIGLLLGVGGATVLSIYHGEKNYDKANEAFTISLIIAVILGVVLTLIQGMFIDELCYFLGATEKLFPLVKEYLEIMAKFTWAFILSGTMVAMVRNDKNPKLAMWAMLSGCISNIFLDWLFIIGFNMGMTGAIVATVMSPIITLLILSVHFFKKMNTIKLVKIKSDFSLSIRIIRNGMASFILEVSGAIVIFAFNKAVFSLIGDIGLSAYSIIANINLICAAIFTGVAQAIQPIISINFGGKKTDRINKSIKYAIITSIVLGISFYIIGLIIPKPIVLIFNRDNIELMKITVNGIRLYFIAFLFMGVNISLVSYFQSIEKAKISIFSSLSRGIIFILIGLFLLPKVFSINGVWLTATFAEVITLIINLAYVFINRKHLIN</sequence>
<evidence type="ECO:0000256" key="5">
    <source>
        <dbReference type="ARBA" id="ARBA00022475"/>
    </source>
</evidence>
<dbReference type="EMBL" id="JAGGLL010000007">
    <property type="protein sequence ID" value="MBP2021400.1"/>
    <property type="molecule type" value="Genomic_DNA"/>
</dbReference>
<feature type="transmembrane region" description="Helical" evidence="10">
    <location>
        <begin position="136"/>
        <end position="156"/>
    </location>
</feature>
<feature type="transmembrane region" description="Helical" evidence="10">
    <location>
        <begin position="236"/>
        <end position="258"/>
    </location>
</feature>
<evidence type="ECO:0000256" key="9">
    <source>
        <dbReference type="ARBA" id="ARBA00023251"/>
    </source>
</evidence>
<keyword evidence="12" id="KW-1185">Reference proteome</keyword>
<keyword evidence="8 10" id="KW-0472">Membrane</keyword>
<dbReference type="NCBIfam" id="TIGR00797">
    <property type="entry name" value="matE"/>
    <property type="match status" value="1"/>
</dbReference>
<organism evidence="11 12">
    <name type="scientific">Clostridium punense</name>
    <dbReference type="NCBI Taxonomy" id="1054297"/>
    <lineage>
        <taxon>Bacteria</taxon>
        <taxon>Bacillati</taxon>
        <taxon>Bacillota</taxon>
        <taxon>Clostridia</taxon>
        <taxon>Eubacteriales</taxon>
        <taxon>Clostridiaceae</taxon>
        <taxon>Clostridium</taxon>
    </lineage>
</organism>
<evidence type="ECO:0000256" key="2">
    <source>
        <dbReference type="ARBA" id="ARBA00008417"/>
    </source>
</evidence>
<keyword evidence="9" id="KW-0046">Antibiotic resistance</keyword>
<feature type="transmembrane region" description="Helical" evidence="10">
    <location>
        <begin position="270"/>
        <end position="294"/>
    </location>
</feature>
<name>A0ABS4K0V9_9CLOT</name>
<dbReference type="InterPro" id="IPR045070">
    <property type="entry name" value="MATE_MepA-like"/>
</dbReference>
<feature type="transmembrane region" description="Helical" evidence="10">
    <location>
        <begin position="93"/>
        <end position="116"/>
    </location>
</feature>